<comment type="caution">
    <text evidence="4">The sequence shown here is derived from an EMBL/GenBank/DDBJ whole genome shotgun (WGS) entry which is preliminary data.</text>
</comment>
<evidence type="ECO:0008006" key="6">
    <source>
        <dbReference type="Google" id="ProtNLM"/>
    </source>
</evidence>
<name>A0A1B8SGJ2_9MYCO</name>
<feature type="domain" description="Acyl-CoA thioesterase-like C-terminal" evidence="3">
    <location>
        <begin position="129"/>
        <end position="258"/>
    </location>
</feature>
<dbReference type="Proteomes" id="UP000092668">
    <property type="component" value="Unassembled WGS sequence"/>
</dbReference>
<protein>
    <recommendedName>
        <fullName evidence="6">Thioesterase family protein</fullName>
    </recommendedName>
</protein>
<dbReference type="STRING" id="354243.BST28_13910"/>
<keyword evidence="5" id="KW-1185">Reference proteome</keyword>
<dbReference type="Pfam" id="PF13622">
    <property type="entry name" value="4HBT_3"/>
    <property type="match status" value="1"/>
</dbReference>
<dbReference type="RefSeq" id="WP_065288078.1">
    <property type="nucleotide sequence ID" value="NZ_LFOE01000011.1"/>
</dbReference>
<dbReference type="InterPro" id="IPR049449">
    <property type="entry name" value="TesB_ACOT8-like_N"/>
</dbReference>
<evidence type="ECO:0000256" key="1">
    <source>
        <dbReference type="SAM" id="MobiDB-lite"/>
    </source>
</evidence>
<feature type="region of interest" description="Disordered" evidence="1">
    <location>
        <begin position="1"/>
        <end position="35"/>
    </location>
</feature>
<sequence length="258" mass="27041">MDGEAFYTQTGPGQFDSSPLTGGPWSAASQHGGPPSALLAREMERYQPRDGHRLGRVSIDILTPVPVAPLRIAVEEIRTGKRVQLLQATAQADGRTVLIGRAWRIAAASADFPADAPDPAPGGAEPTAQTFTFPDGWHAGGYLSAIDWCFLDGGFAGYGPARAWARPHVALVAGEVMTPWQRVLTVGDSGSGISACAPPAEHPAINCDFTVVLHRDPVGHWVGMDSRTLVTPGQGAFTQTTVFDPAGPAGLATQTLVV</sequence>
<feature type="domain" description="Acyl-CoA thioesterase-like N-terminal HotDog" evidence="2">
    <location>
        <begin position="23"/>
        <end position="104"/>
    </location>
</feature>
<dbReference type="PATRIC" id="fig|354243.3.peg.2094"/>
<dbReference type="Gene3D" id="2.40.160.210">
    <property type="entry name" value="Acyl-CoA thioesterase, double hotdog domain"/>
    <property type="match status" value="1"/>
</dbReference>
<proteinExistence type="predicted"/>
<evidence type="ECO:0000313" key="4">
    <source>
        <dbReference type="EMBL" id="OBY31850.1"/>
    </source>
</evidence>
<dbReference type="AlphaFoldDB" id="A0A1B8SGJ2"/>
<evidence type="ECO:0000259" key="3">
    <source>
        <dbReference type="Pfam" id="PF20789"/>
    </source>
</evidence>
<dbReference type="EMBL" id="LFOE01000011">
    <property type="protein sequence ID" value="OBY31850.1"/>
    <property type="molecule type" value="Genomic_DNA"/>
</dbReference>
<dbReference type="Pfam" id="PF20789">
    <property type="entry name" value="4HBT_3C"/>
    <property type="match status" value="1"/>
</dbReference>
<evidence type="ECO:0000313" key="5">
    <source>
        <dbReference type="Proteomes" id="UP000092668"/>
    </source>
</evidence>
<gene>
    <name evidence="4" type="ORF">ACT18_10075</name>
</gene>
<accession>A0A1B8SGJ2</accession>
<feature type="compositionally biased region" description="Polar residues" evidence="1">
    <location>
        <begin position="7"/>
        <end position="20"/>
    </location>
</feature>
<dbReference type="OrthoDB" id="1413770at2"/>
<organism evidence="4 5">
    <name type="scientific">Mycolicibacter kumamotonensis</name>
    <dbReference type="NCBI Taxonomy" id="354243"/>
    <lineage>
        <taxon>Bacteria</taxon>
        <taxon>Bacillati</taxon>
        <taxon>Actinomycetota</taxon>
        <taxon>Actinomycetes</taxon>
        <taxon>Mycobacteriales</taxon>
        <taxon>Mycobacteriaceae</taxon>
        <taxon>Mycolicibacter</taxon>
    </lineage>
</organism>
<evidence type="ECO:0000259" key="2">
    <source>
        <dbReference type="Pfam" id="PF13622"/>
    </source>
</evidence>
<dbReference type="InterPro" id="IPR042171">
    <property type="entry name" value="Acyl-CoA_hotdog"/>
</dbReference>
<dbReference type="InterPro" id="IPR049450">
    <property type="entry name" value="ACOT8-like_C"/>
</dbReference>
<reference evidence="4 5" key="1">
    <citation type="submission" date="2015-06" db="EMBL/GenBank/DDBJ databases">
        <title>Genome sequence of Mycobacterium kumamotonense strain Roo.</title>
        <authorList>
            <person name="Greninger A.L."/>
            <person name="Cunningham G."/>
            <person name="Miller S."/>
        </authorList>
    </citation>
    <scope>NUCLEOTIDE SEQUENCE [LARGE SCALE GENOMIC DNA]</scope>
    <source>
        <strain evidence="4 5">Roo</strain>
    </source>
</reference>